<evidence type="ECO:0000313" key="3">
    <source>
        <dbReference type="EMBL" id="KAE9295991.1"/>
    </source>
</evidence>
<dbReference type="AlphaFoldDB" id="A0A6A3HA10"/>
<dbReference type="Proteomes" id="UP000435112">
    <property type="component" value="Unassembled WGS sequence"/>
</dbReference>
<evidence type="ECO:0000313" key="2">
    <source>
        <dbReference type="EMBL" id="KAE9018641.1"/>
    </source>
</evidence>
<keyword evidence="5" id="KW-1185">Reference proteome</keyword>
<comment type="caution">
    <text evidence="1">The sequence shown here is derived from an EMBL/GenBank/DDBJ whole genome shotgun (WGS) entry which is preliminary data.</text>
</comment>
<evidence type="ECO:0000313" key="5">
    <source>
        <dbReference type="Proteomes" id="UP000434957"/>
    </source>
</evidence>
<dbReference type="EMBL" id="QXFV01005222">
    <property type="protein sequence ID" value="KAE8965825.1"/>
    <property type="molecule type" value="Genomic_DNA"/>
</dbReference>
<gene>
    <name evidence="1" type="ORF">PR001_g28603</name>
    <name evidence="2" type="ORF">PR002_g13049</name>
    <name evidence="3" type="ORF">PR003_g23861</name>
</gene>
<organism evidence="1 4">
    <name type="scientific">Phytophthora rubi</name>
    <dbReference type="NCBI Taxonomy" id="129364"/>
    <lineage>
        <taxon>Eukaryota</taxon>
        <taxon>Sar</taxon>
        <taxon>Stramenopiles</taxon>
        <taxon>Oomycota</taxon>
        <taxon>Peronosporomycetes</taxon>
        <taxon>Peronosporales</taxon>
        <taxon>Peronosporaceae</taxon>
        <taxon>Phytophthora</taxon>
    </lineage>
</organism>
<dbReference type="Proteomes" id="UP000434957">
    <property type="component" value="Unassembled WGS sequence"/>
</dbReference>
<sequence>MLKGRKLFATQTASSLSTWPCCSGVMSTTSSVEDPVVLHAQPLDKATPVLLRLAANRF</sequence>
<evidence type="ECO:0000313" key="6">
    <source>
        <dbReference type="Proteomes" id="UP000435112"/>
    </source>
</evidence>
<accession>A0A6A3HA10</accession>
<evidence type="ECO:0000313" key="1">
    <source>
        <dbReference type="EMBL" id="KAE8965825.1"/>
    </source>
</evidence>
<name>A0A6A3HA10_9STRA</name>
<protein>
    <submittedName>
        <fullName evidence="1">Uncharacterized protein</fullName>
    </submittedName>
</protein>
<dbReference type="EMBL" id="QXFT01002587">
    <property type="protein sequence ID" value="KAE9295991.1"/>
    <property type="molecule type" value="Genomic_DNA"/>
</dbReference>
<dbReference type="EMBL" id="QXFU01000846">
    <property type="protein sequence ID" value="KAE9018641.1"/>
    <property type="molecule type" value="Genomic_DNA"/>
</dbReference>
<evidence type="ECO:0000313" key="4">
    <source>
        <dbReference type="Proteomes" id="UP000429607"/>
    </source>
</evidence>
<dbReference type="Proteomes" id="UP000429607">
    <property type="component" value="Unassembled WGS sequence"/>
</dbReference>
<reference evidence="4 6" key="1">
    <citation type="submission" date="2018-09" db="EMBL/GenBank/DDBJ databases">
        <title>Genomic investigation of the strawberry pathogen Phytophthora fragariae indicates pathogenicity is determined by transcriptional variation in three key races.</title>
        <authorList>
            <person name="Adams T.M."/>
            <person name="Armitage A.D."/>
            <person name="Sobczyk M.K."/>
            <person name="Bates H.J."/>
            <person name="Dunwell J.M."/>
            <person name="Nellist C.F."/>
            <person name="Harrison R.J."/>
        </authorList>
    </citation>
    <scope>NUCLEOTIDE SEQUENCE [LARGE SCALE GENOMIC DNA]</scope>
    <source>
        <strain evidence="1 4">SCRP249</strain>
        <strain evidence="2 6">SCRP324</strain>
        <strain evidence="3 5">SCRP333</strain>
    </source>
</reference>
<proteinExistence type="predicted"/>